<dbReference type="Proteomes" id="UP000240638">
    <property type="component" value="Unassembled WGS sequence"/>
</dbReference>
<protein>
    <submittedName>
        <fullName evidence="1">Uncharacterized protein</fullName>
    </submittedName>
</protein>
<sequence length="105" mass="11952">MTLTMNVMVQLQHERDSWLPRLKLPGEAITLSLKDGTECVVCICEGEQQHFVGVEKHGGKLRFCFPPPGRWADIHLDWLAAERCRCGRFDCDPAPFRRLACPEAD</sequence>
<gene>
    <name evidence="1" type="ORF">C9I57_08370</name>
</gene>
<organism evidence="1 2">
    <name type="scientific">Trinickia symbiotica</name>
    <dbReference type="NCBI Taxonomy" id="863227"/>
    <lineage>
        <taxon>Bacteria</taxon>
        <taxon>Pseudomonadati</taxon>
        <taxon>Pseudomonadota</taxon>
        <taxon>Betaproteobacteria</taxon>
        <taxon>Burkholderiales</taxon>
        <taxon>Burkholderiaceae</taxon>
        <taxon>Trinickia</taxon>
    </lineage>
</organism>
<dbReference type="EMBL" id="PYUC01000003">
    <property type="protein sequence ID" value="PTB21631.1"/>
    <property type="molecule type" value="Genomic_DNA"/>
</dbReference>
<reference evidence="1 2" key="1">
    <citation type="submission" date="2018-03" db="EMBL/GenBank/DDBJ databases">
        <title>Whole genome analyses suggest that Burkholderia sensu lato contains two further novel genera in the rhizoxinica-symbiotica group Mycetohabitans gen. nov., and Trinickia gen. nov.: implications for the evolution of diazotrophy and nodulation in the Burkholderiaceae.</title>
        <authorList>
            <person name="Estrada De Los Santos P."/>
            <person name="Palmer M."/>
            <person name="Chavez-Ramirez B."/>
            <person name="Steenkamp E.T."/>
            <person name="Hirsch A.M."/>
            <person name="Manyaka P."/>
            <person name="Maluk M."/>
            <person name="Lafos M."/>
            <person name="Crook M."/>
            <person name="Gross E."/>
            <person name="Simon M.F."/>
            <person name="Bueno Dos Reis Junior F."/>
            <person name="Poole P.S."/>
            <person name="Venter S.N."/>
            <person name="James E.K."/>
        </authorList>
    </citation>
    <scope>NUCLEOTIDE SEQUENCE [LARGE SCALE GENOMIC DNA]</scope>
    <source>
        <strain evidence="1 2">JPY-366</strain>
    </source>
</reference>
<evidence type="ECO:0000313" key="2">
    <source>
        <dbReference type="Proteomes" id="UP000240638"/>
    </source>
</evidence>
<accession>A0A2T3XYS1</accession>
<evidence type="ECO:0000313" key="1">
    <source>
        <dbReference type="EMBL" id="PTB21631.1"/>
    </source>
</evidence>
<proteinExistence type="predicted"/>
<dbReference type="AlphaFoldDB" id="A0A2T3XYS1"/>
<comment type="caution">
    <text evidence="1">The sequence shown here is derived from an EMBL/GenBank/DDBJ whole genome shotgun (WGS) entry which is preliminary data.</text>
</comment>
<name>A0A2T3XYS1_9BURK</name>